<comment type="caution">
    <text evidence="2">The sequence shown here is derived from an EMBL/GenBank/DDBJ whole genome shotgun (WGS) entry which is preliminary data.</text>
</comment>
<proteinExistence type="predicted"/>
<dbReference type="RefSeq" id="WP_270029706.1">
    <property type="nucleotide sequence ID" value="NZ_JAPDDP010000103.1"/>
</dbReference>
<keyword evidence="3" id="KW-1185">Reference proteome</keyword>
<dbReference type="AlphaFoldDB" id="A0A9X3NKF4"/>
<evidence type="ECO:0000256" key="1">
    <source>
        <dbReference type="SAM" id="MobiDB-lite"/>
    </source>
</evidence>
<gene>
    <name evidence="2" type="ORF">OJ997_33235</name>
</gene>
<reference evidence="2" key="1">
    <citation type="submission" date="2022-10" db="EMBL/GenBank/DDBJ databases">
        <title>The WGS of Solirubrobacter phytolaccae KCTC 29190.</title>
        <authorList>
            <person name="Jiang Z."/>
        </authorList>
    </citation>
    <scope>NUCLEOTIDE SEQUENCE</scope>
    <source>
        <strain evidence="2">KCTC 29190</strain>
    </source>
</reference>
<accession>A0A9X3NKF4</accession>
<organism evidence="2 3">
    <name type="scientific">Solirubrobacter phytolaccae</name>
    <dbReference type="NCBI Taxonomy" id="1404360"/>
    <lineage>
        <taxon>Bacteria</taxon>
        <taxon>Bacillati</taxon>
        <taxon>Actinomycetota</taxon>
        <taxon>Thermoleophilia</taxon>
        <taxon>Solirubrobacterales</taxon>
        <taxon>Solirubrobacteraceae</taxon>
        <taxon>Solirubrobacter</taxon>
    </lineage>
</organism>
<feature type="region of interest" description="Disordered" evidence="1">
    <location>
        <begin position="1"/>
        <end position="23"/>
    </location>
</feature>
<evidence type="ECO:0000313" key="2">
    <source>
        <dbReference type="EMBL" id="MDA0185216.1"/>
    </source>
</evidence>
<name>A0A9X3NKF4_9ACTN</name>
<protein>
    <submittedName>
        <fullName evidence="2">Uncharacterized protein</fullName>
    </submittedName>
</protein>
<dbReference type="NCBIfam" id="NF041770">
    <property type="entry name" value="CFI_box_CTERM"/>
    <property type="match status" value="1"/>
</dbReference>
<evidence type="ECO:0000313" key="3">
    <source>
        <dbReference type="Proteomes" id="UP001147653"/>
    </source>
</evidence>
<dbReference type="InterPro" id="IPR049886">
    <property type="entry name" value="CFI_box_CTERM_dom"/>
</dbReference>
<dbReference type="Proteomes" id="UP001147653">
    <property type="component" value="Unassembled WGS sequence"/>
</dbReference>
<dbReference type="EMBL" id="JAPDDP010000103">
    <property type="protein sequence ID" value="MDA0185216.1"/>
    <property type="molecule type" value="Genomic_DNA"/>
</dbReference>
<sequence length="121" mass="14019">MSSKKRRQQPHFHVPGRKKRRKRWYERGGDSDCCCIVGEVFDGPCFVATAAHGDAAAEPVRTLRAYRDQRLARTYPGRVFTKAYYRYGRYGARFLRAFPVFKPLVRAALAPLVAYARKRIH</sequence>